<sequence length="303" mass="33508">MQLSRRLVVPVSLLAILPPLFWAGNFVLARAMHAEISPAALSFWRWSLALLVILPFVYKAMWTQRALIRQHWAVLTLFAVLGITNYNTFAYFGLQTSPATNGVLLASAIPLIILALSFLIFQVRLSRLQLLGIVLSLAGVLVILTEGRPTLLTDMTWNRGDLWLLAASLDWALYSVFLRWRPADISPGAFLGAIIAIGVIPLIPLYAVDVLWWGNRLAMNAANISVIAYVAVFPSVLAYVFWNRAVQELGPNRTGQYIHLMPLFGAAMAIIFLGERLQPFHGIGALLIATGIMLASFLRTKNT</sequence>
<evidence type="ECO:0000256" key="5">
    <source>
        <dbReference type="ARBA" id="ARBA00023136"/>
    </source>
</evidence>
<dbReference type="InterPro" id="IPR037185">
    <property type="entry name" value="EmrE-like"/>
</dbReference>
<evidence type="ECO:0000259" key="7">
    <source>
        <dbReference type="Pfam" id="PF00892"/>
    </source>
</evidence>
<dbReference type="SUPFAM" id="SSF103481">
    <property type="entry name" value="Multidrug resistance efflux transporter EmrE"/>
    <property type="match status" value="2"/>
</dbReference>
<dbReference type="RefSeq" id="WP_076755372.1">
    <property type="nucleotide sequence ID" value="NZ_CP023018.1"/>
</dbReference>
<evidence type="ECO:0000313" key="9">
    <source>
        <dbReference type="Proteomes" id="UP000223759"/>
    </source>
</evidence>
<name>A0A1R3VWK2_9GAMM</name>
<dbReference type="STRING" id="233100.SAMN05216526_0937"/>
<feature type="transmembrane region" description="Helical" evidence="6">
    <location>
        <begin position="254"/>
        <end position="274"/>
    </location>
</feature>
<keyword evidence="4 6" id="KW-1133">Transmembrane helix</keyword>
<dbReference type="GO" id="GO:0005886">
    <property type="term" value="C:plasma membrane"/>
    <property type="evidence" value="ECO:0007669"/>
    <property type="project" value="UniProtKB-SubCell"/>
</dbReference>
<feature type="transmembrane region" description="Helical" evidence="6">
    <location>
        <begin position="280"/>
        <end position="298"/>
    </location>
</feature>
<feature type="transmembrane region" description="Helical" evidence="6">
    <location>
        <begin position="72"/>
        <end position="94"/>
    </location>
</feature>
<dbReference type="PANTHER" id="PTHR32322:SF18">
    <property type="entry name" value="S-ADENOSYLMETHIONINE_S-ADENOSYLHOMOCYSTEINE TRANSPORTER"/>
    <property type="match status" value="1"/>
</dbReference>
<dbReference type="Proteomes" id="UP000223759">
    <property type="component" value="Unassembled WGS sequence"/>
</dbReference>
<dbReference type="Pfam" id="PF00892">
    <property type="entry name" value="EamA"/>
    <property type="match status" value="2"/>
</dbReference>
<evidence type="ECO:0000256" key="6">
    <source>
        <dbReference type="SAM" id="Phobius"/>
    </source>
</evidence>
<keyword evidence="3 6" id="KW-0812">Transmembrane</keyword>
<feature type="transmembrane region" description="Helical" evidence="6">
    <location>
        <begin position="189"/>
        <end position="208"/>
    </location>
</feature>
<accession>A0A1R3VWK2</accession>
<evidence type="ECO:0000256" key="4">
    <source>
        <dbReference type="ARBA" id="ARBA00022989"/>
    </source>
</evidence>
<dbReference type="OrthoDB" id="4167046at2"/>
<dbReference type="InterPro" id="IPR050638">
    <property type="entry name" value="AA-Vitamin_Transporters"/>
</dbReference>
<feature type="domain" description="EamA" evidence="7">
    <location>
        <begin position="13"/>
        <end position="144"/>
    </location>
</feature>
<evidence type="ECO:0000256" key="1">
    <source>
        <dbReference type="ARBA" id="ARBA00004651"/>
    </source>
</evidence>
<keyword evidence="2" id="KW-1003">Cell membrane</keyword>
<dbReference type="PANTHER" id="PTHR32322">
    <property type="entry name" value="INNER MEMBRANE TRANSPORTER"/>
    <property type="match status" value="1"/>
</dbReference>
<dbReference type="InterPro" id="IPR000620">
    <property type="entry name" value="EamA_dom"/>
</dbReference>
<feature type="transmembrane region" description="Helical" evidence="6">
    <location>
        <begin position="220"/>
        <end position="242"/>
    </location>
</feature>
<feature type="transmembrane region" description="Helical" evidence="6">
    <location>
        <begin position="160"/>
        <end position="177"/>
    </location>
</feature>
<evidence type="ECO:0000256" key="3">
    <source>
        <dbReference type="ARBA" id="ARBA00022692"/>
    </source>
</evidence>
<keyword evidence="9" id="KW-1185">Reference proteome</keyword>
<evidence type="ECO:0000256" key="2">
    <source>
        <dbReference type="ARBA" id="ARBA00022475"/>
    </source>
</evidence>
<feature type="transmembrane region" description="Helical" evidence="6">
    <location>
        <begin position="128"/>
        <end position="145"/>
    </location>
</feature>
<feature type="transmembrane region" description="Helical" evidence="6">
    <location>
        <begin position="100"/>
        <end position="121"/>
    </location>
</feature>
<dbReference type="AlphaFoldDB" id="A0A1R3VWK2"/>
<feature type="transmembrane region" description="Helical" evidence="6">
    <location>
        <begin position="39"/>
        <end position="60"/>
    </location>
</feature>
<organism evidence="8 9">
    <name type="scientific">Ectothiorhodosinus mongolicus</name>
    <dbReference type="NCBI Taxonomy" id="233100"/>
    <lineage>
        <taxon>Bacteria</taxon>
        <taxon>Pseudomonadati</taxon>
        <taxon>Pseudomonadota</taxon>
        <taxon>Gammaproteobacteria</taxon>
        <taxon>Chromatiales</taxon>
        <taxon>Ectothiorhodospiraceae</taxon>
        <taxon>Ectothiorhodosinus</taxon>
    </lineage>
</organism>
<feature type="domain" description="EamA" evidence="7">
    <location>
        <begin position="159"/>
        <end position="296"/>
    </location>
</feature>
<evidence type="ECO:0000313" key="8">
    <source>
        <dbReference type="EMBL" id="SIT68800.1"/>
    </source>
</evidence>
<dbReference type="EMBL" id="FTPK01000002">
    <property type="protein sequence ID" value="SIT68800.1"/>
    <property type="molecule type" value="Genomic_DNA"/>
</dbReference>
<proteinExistence type="predicted"/>
<gene>
    <name evidence="8" type="ORF">SAMN05216526_0937</name>
</gene>
<protein>
    <submittedName>
        <fullName evidence="8">Threonine/homoserine efflux transporter RhtA</fullName>
    </submittedName>
</protein>
<keyword evidence="5 6" id="KW-0472">Membrane</keyword>
<comment type="subcellular location">
    <subcellularLocation>
        <location evidence="1">Cell membrane</location>
        <topology evidence="1">Multi-pass membrane protein</topology>
    </subcellularLocation>
</comment>
<reference evidence="8 9" key="1">
    <citation type="submission" date="2017-01" db="EMBL/GenBank/DDBJ databases">
        <authorList>
            <person name="Mah S.A."/>
            <person name="Swanson W.J."/>
            <person name="Moy G.W."/>
            <person name="Vacquier V.D."/>
        </authorList>
    </citation>
    <scope>NUCLEOTIDE SEQUENCE [LARGE SCALE GENOMIC DNA]</scope>
    <source>
        <strain evidence="8 9">M9</strain>
    </source>
</reference>